<keyword evidence="2" id="KW-1185">Reference proteome</keyword>
<dbReference type="EMBL" id="JBBHLL010000049">
    <property type="protein sequence ID" value="KAK7823877.1"/>
    <property type="molecule type" value="Genomic_DNA"/>
</dbReference>
<dbReference type="AlphaFoldDB" id="A0AAW0JAJ5"/>
<accession>A0AAW0JAJ5</accession>
<comment type="caution">
    <text evidence="1">The sequence shown here is derived from an EMBL/GenBank/DDBJ whole genome shotgun (WGS) entry which is preliminary data.</text>
</comment>
<dbReference type="Proteomes" id="UP001488838">
    <property type="component" value="Unassembled WGS sequence"/>
</dbReference>
<evidence type="ECO:0000313" key="2">
    <source>
        <dbReference type="Proteomes" id="UP001488838"/>
    </source>
</evidence>
<protein>
    <submittedName>
        <fullName evidence="1">Uncharacterized protein</fullName>
    </submittedName>
</protein>
<organism evidence="1 2">
    <name type="scientific">Myodes glareolus</name>
    <name type="common">Bank vole</name>
    <name type="synonym">Clethrionomys glareolus</name>
    <dbReference type="NCBI Taxonomy" id="447135"/>
    <lineage>
        <taxon>Eukaryota</taxon>
        <taxon>Metazoa</taxon>
        <taxon>Chordata</taxon>
        <taxon>Craniata</taxon>
        <taxon>Vertebrata</taxon>
        <taxon>Euteleostomi</taxon>
        <taxon>Mammalia</taxon>
        <taxon>Eutheria</taxon>
        <taxon>Euarchontoglires</taxon>
        <taxon>Glires</taxon>
        <taxon>Rodentia</taxon>
        <taxon>Myomorpha</taxon>
        <taxon>Muroidea</taxon>
        <taxon>Cricetidae</taxon>
        <taxon>Arvicolinae</taxon>
        <taxon>Myodes</taxon>
    </lineage>
</organism>
<reference evidence="1 2" key="1">
    <citation type="journal article" date="2023" name="bioRxiv">
        <title>Conserved and derived expression patterns and positive selection on dental genes reveal complex evolutionary context of ever-growing rodent molars.</title>
        <authorList>
            <person name="Calamari Z.T."/>
            <person name="Song A."/>
            <person name="Cohen E."/>
            <person name="Akter M."/>
            <person name="Roy R.D."/>
            <person name="Hallikas O."/>
            <person name="Christensen M.M."/>
            <person name="Li P."/>
            <person name="Marangoni P."/>
            <person name="Jernvall J."/>
            <person name="Klein O.D."/>
        </authorList>
    </citation>
    <scope>NUCLEOTIDE SEQUENCE [LARGE SCALE GENOMIC DNA]</scope>
    <source>
        <strain evidence="1">V071</strain>
    </source>
</reference>
<gene>
    <name evidence="1" type="ORF">U0070_020548</name>
</gene>
<evidence type="ECO:0000313" key="1">
    <source>
        <dbReference type="EMBL" id="KAK7823877.1"/>
    </source>
</evidence>
<sequence>MEGESELVSGFNVEYAAGPFALCLGFNDVQPIRCSCKYTARIPQLFLCARNSPAIEHSSSATTVIGSNNKKLKETTVQESLPESLTCDITEGEAISLEKVNSLLMLEEKNWSFIKSLKRRLSTPFSTTTVHGAPCCVDSLCTSRSPISKSSELTAQSTRCILRRRRWVCCSSLNSAPSSTSFQELLQHADLRAHTVLACQRMARRPTKPVHAAQLLLQGHRWLGILDLTRAVAFCFSVPNIHRELAPLASLCAATETTTVRIAVLGLAVGEDLFQQERIGADRRWQPGPADHEPPEQTQAAWEVSVHYHTVKAANVQLVRARRTRDRPKTMAANYCTVSRFGALETSRTSSCPQLPCTR</sequence>
<proteinExistence type="predicted"/>
<name>A0AAW0JAJ5_MYOGA</name>